<accession>A0A820KH18</accession>
<evidence type="ECO:0000313" key="1">
    <source>
        <dbReference type="EMBL" id="CAF4344126.1"/>
    </source>
</evidence>
<organism evidence="1 2">
    <name type="scientific">Rotaria magnacalcarata</name>
    <dbReference type="NCBI Taxonomy" id="392030"/>
    <lineage>
        <taxon>Eukaryota</taxon>
        <taxon>Metazoa</taxon>
        <taxon>Spiralia</taxon>
        <taxon>Gnathifera</taxon>
        <taxon>Rotifera</taxon>
        <taxon>Eurotatoria</taxon>
        <taxon>Bdelloidea</taxon>
        <taxon>Philodinida</taxon>
        <taxon>Philodinidae</taxon>
        <taxon>Rotaria</taxon>
    </lineage>
</organism>
<comment type="caution">
    <text evidence="1">The sequence shown here is derived from an EMBL/GenBank/DDBJ whole genome shotgun (WGS) entry which is preliminary data.</text>
</comment>
<feature type="non-terminal residue" evidence="1">
    <location>
        <position position="12"/>
    </location>
</feature>
<dbReference type="EMBL" id="CAJOBF010014966">
    <property type="protein sequence ID" value="CAF4344126.1"/>
    <property type="molecule type" value="Genomic_DNA"/>
</dbReference>
<gene>
    <name evidence="1" type="ORF">UXM345_LOCUS35674</name>
</gene>
<proteinExistence type="predicted"/>
<protein>
    <submittedName>
        <fullName evidence="1">Uncharacterized protein</fullName>
    </submittedName>
</protein>
<dbReference type="Proteomes" id="UP000663842">
    <property type="component" value="Unassembled WGS sequence"/>
</dbReference>
<reference evidence="1" key="1">
    <citation type="submission" date="2021-02" db="EMBL/GenBank/DDBJ databases">
        <authorList>
            <person name="Nowell W R."/>
        </authorList>
    </citation>
    <scope>NUCLEOTIDE SEQUENCE</scope>
</reference>
<evidence type="ECO:0000313" key="2">
    <source>
        <dbReference type="Proteomes" id="UP000663842"/>
    </source>
</evidence>
<name>A0A820KH18_9BILA</name>
<sequence length="12" mass="1291">MEVSPAIPRFSG</sequence>